<dbReference type="InterPro" id="IPR036465">
    <property type="entry name" value="vWFA_dom_sf"/>
</dbReference>
<dbReference type="AlphaFoldDB" id="A0A6C0B7B2"/>
<proteinExistence type="predicted"/>
<dbReference type="CDD" id="cd00198">
    <property type="entry name" value="vWFA"/>
    <property type="match status" value="1"/>
</dbReference>
<sequence length="493" mass="56548">MSCVDSAYFEFHSENCPIDVVNPDEQFGVLRLITSSVKITSQPTFLLFSIDNTGSMSELTDGFVSKMDIVKASFKSIILYLSGLDAPIYISVHTFNEIIDVIVDKVHITKDNVNDIISKISDISPDRSTDIELALNNAKTVIEEYKALNQEHKIAHIFMTDGHATKGSVDKEILTKLVKNTDCGSVFIGFGNDHNVSLLKILSENKRSFYQYIRDFESTASVYGELLHPYLYPCIENFTILVENGKIYDWTKNKWTDQFDENILIGQTEKIYHIKKTKGSDITLDMYGIDMTIGGDKTHIENVTELPHLFSEETGDIVETDLMPYIFRHKTLEVMYRASRSDNLTVYQRKELRSEIDVIYVDMRDYMATNNKSDDAFMRQLCDDLYISHMSLKTFNGHMLTLSRFTTQGRQQTNISTPRRQDMYDFDCPPAPRPRRLMRRNTGQFHPISSEDEELEDETDTIESYVMTQNTTSCYSSPMVLDTIGQIQTQLIN</sequence>
<accession>A0A6C0B7B2</accession>
<dbReference type="SUPFAM" id="SSF53300">
    <property type="entry name" value="vWA-like"/>
    <property type="match status" value="1"/>
</dbReference>
<protein>
    <recommendedName>
        <fullName evidence="1">VWFA domain-containing protein</fullName>
    </recommendedName>
</protein>
<name>A0A6C0B7B2_9ZZZZ</name>
<feature type="domain" description="VWFA" evidence="1">
    <location>
        <begin position="45"/>
        <end position="226"/>
    </location>
</feature>
<organism evidence="2">
    <name type="scientific">viral metagenome</name>
    <dbReference type="NCBI Taxonomy" id="1070528"/>
    <lineage>
        <taxon>unclassified sequences</taxon>
        <taxon>metagenomes</taxon>
        <taxon>organismal metagenomes</taxon>
    </lineage>
</organism>
<dbReference type="InterPro" id="IPR002035">
    <property type="entry name" value="VWF_A"/>
</dbReference>
<evidence type="ECO:0000313" key="2">
    <source>
        <dbReference type="EMBL" id="QHS87976.1"/>
    </source>
</evidence>
<dbReference type="EMBL" id="MN739090">
    <property type="protein sequence ID" value="QHS87976.1"/>
    <property type="molecule type" value="Genomic_DNA"/>
</dbReference>
<dbReference type="PROSITE" id="PS50234">
    <property type="entry name" value="VWFA"/>
    <property type="match status" value="1"/>
</dbReference>
<dbReference type="Pfam" id="PF00092">
    <property type="entry name" value="VWA"/>
    <property type="match status" value="1"/>
</dbReference>
<reference evidence="2" key="1">
    <citation type="journal article" date="2020" name="Nature">
        <title>Giant virus diversity and host interactions through global metagenomics.</title>
        <authorList>
            <person name="Schulz F."/>
            <person name="Roux S."/>
            <person name="Paez-Espino D."/>
            <person name="Jungbluth S."/>
            <person name="Walsh D.A."/>
            <person name="Denef V.J."/>
            <person name="McMahon K.D."/>
            <person name="Konstantinidis K.T."/>
            <person name="Eloe-Fadrosh E.A."/>
            <person name="Kyrpides N.C."/>
            <person name="Woyke T."/>
        </authorList>
    </citation>
    <scope>NUCLEOTIDE SEQUENCE</scope>
    <source>
        <strain evidence="2">GVMAG-M-3300010158-13</strain>
    </source>
</reference>
<evidence type="ECO:0000259" key="1">
    <source>
        <dbReference type="PROSITE" id="PS50234"/>
    </source>
</evidence>
<dbReference type="Gene3D" id="3.40.50.410">
    <property type="entry name" value="von Willebrand factor, type A domain"/>
    <property type="match status" value="1"/>
</dbReference>
<dbReference type="SMART" id="SM00327">
    <property type="entry name" value="VWA"/>
    <property type="match status" value="1"/>
</dbReference>